<comment type="caution">
    <text evidence="2">The sequence shown here is derived from an EMBL/GenBank/DDBJ whole genome shotgun (WGS) entry which is preliminary data.</text>
</comment>
<organism evidence="2 3">
    <name type="scientific">Ignelater luminosus</name>
    <name type="common">Cucubano</name>
    <name type="synonym">Pyrophorus luminosus</name>
    <dbReference type="NCBI Taxonomy" id="2038154"/>
    <lineage>
        <taxon>Eukaryota</taxon>
        <taxon>Metazoa</taxon>
        <taxon>Ecdysozoa</taxon>
        <taxon>Arthropoda</taxon>
        <taxon>Hexapoda</taxon>
        <taxon>Insecta</taxon>
        <taxon>Pterygota</taxon>
        <taxon>Neoptera</taxon>
        <taxon>Endopterygota</taxon>
        <taxon>Coleoptera</taxon>
        <taxon>Polyphaga</taxon>
        <taxon>Elateriformia</taxon>
        <taxon>Elateroidea</taxon>
        <taxon>Elateridae</taxon>
        <taxon>Agrypninae</taxon>
        <taxon>Pyrophorini</taxon>
        <taxon>Ignelater</taxon>
    </lineage>
</organism>
<feature type="chain" id="PRO_5035470185" evidence="1">
    <location>
        <begin position="22"/>
        <end position="118"/>
    </location>
</feature>
<dbReference type="AlphaFoldDB" id="A0A8K0D0P6"/>
<dbReference type="OrthoDB" id="6748621at2759"/>
<proteinExistence type="predicted"/>
<accession>A0A8K0D0P6</accession>
<evidence type="ECO:0000313" key="2">
    <source>
        <dbReference type="EMBL" id="KAF2895879.1"/>
    </source>
</evidence>
<gene>
    <name evidence="2" type="ORF">ILUMI_10293</name>
</gene>
<feature type="signal peptide" evidence="1">
    <location>
        <begin position="1"/>
        <end position="21"/>
    </location>
</feature>
<keyword evidence="3" id="KW-1185">Reference proteome</keyword>
<evidence type="ECO:0000313" key="3">
    <source>
        <dbReference type="Proteomes" id="UP000801492"/>
    </source>
</evidence>
<dbReference type="Proteomes" id="UP000801492">
    <property type="component" value="Unassembled WGS sequence"/>
</dbReference>
<evidence type="ECO:0000256" key="1">
    <source>
        <dbReference type="SAM" id="SignalP"/>
    </source>
</evidence>
<dbReference type="EMBL" id="VTPC01005570">
    <property type="protein sequence ID" value="KAF2895879.1"/>
    <property type="molecule type" value="Genomic_DNA"/>
</dbReference>
<keyword evidence="1" id="KW-0732">Signal</keyword>
<reference evidence="2" key="1">
    <citation type="submission" date="2019-08" db="EMBL/GenBank/DDBJ databases">
        <title>The genome of the North American firefly Photinus pyralis.</title>
        <authorList>
            <consortium name="Photinus pyralis genome working group"/>
            <person name="Fallon T.R."/>
            <person name="Sander Lower S.E."/>
            <person name="Weng J.-K."/>
        </authorList>
    </citation>
    <scope>NUCLEOTIDE SEQUENCE</scope>
    <source>
        <strain evidence="2">TRF0915ILg1</strain>
        <tissue evidence="2">Whole body</tissue>
    </source>
</reference>
<protein>
    <submittedName>
        <fullName evidence="2">Uncharacterized protein</fullName>
    </submittedName>
</protein>
<sequence>MAGCKLSLCFLVLAVLGISAAVQYRPPVVPSNQPVVSIQRTNGMTPSMQLDASDFLKRAYTLNTPSDRCSIFRQLYAEKYTQYKWHVAMHQAYSVDSLKSIELRVNNNENYILFATKK</sequence>
<name>A0A8K0D0P6_IGNLU</name>